<evidence type="ECO:0000256" key="2">
    <source>
        <dbReference type="ARBA" id="ARBA00008496"/>
    </source>
</evidence>
<accession>A0A915L678</accession>
<comment type="function">
    <text evidence="9">Amidase that catalyzes the last step of diphthamide biosynthesis using ammonium and ATP.</text>
</comment>
<evidence type="ECO:0000256" key="4">
    <source>
        <dbReference type="ARBA" id="ARBA00018426"/>
    </source>
</evidence>
<keyword evidence="11" id="KW-1185">Reference proteome</keyword>
<organism evidence="11 12">
    <name type="scientific">Romanomermis culicivorax</name>
    <name type="common">Nematode worm</name>
    <dbReference type="NCBI Taxonomy" id="13658"/>
    <lineage>
        <taxon>Eukaryota</taxon>
        <taxon>Metazoa</taxon>
        <taxon>Ecdysozoa</taxon>
        <taxon>Nematoda</taxon>
        <taxon>Enoplea</taxon>
        <taxon>Dorylaimia</taxon>
        <taxon>Mermithida</taxon>
        <taxon>Mermithoidea</taxon>
        <taxon>Mermithidae</taxon>
        <taxon>Romanomermis</taxon>
    </lineage>
</organism>
<evidence type="ECO:0000313" key="12">
    <source>
        <dbReference type="WBParaSite" id="nRc.2.0.1.t46524-RA"/>
    </source>
</evidence>
<dbReference type="Gene3D" id="3.90.1490.10">
    <property type="entry name" value="putative n-type atp pyrophosphatase, domain 2"/>
    <property type="match status" value="1"/>
</dbReference>
<keyword evidence="5 9" id="KW-0436">Ligase</keyword>
<evidence type="ECO:0000256" key="9">
    <source>
        <dbReference type="PIRNR" id="PIRNR039123"/>
    </source>
</evidence>
<comment type="catalytic activity">
    <reaction evidence="8 9">
        <text>diphthine-[translation elongation factor 2] + NH4(+) + ATP = diphthamide-[translation elongation factor 2] + AMP + diphosphate + H(+)</text>
        <dbReference type="Rhea" id="RHEA:19753"/>
        <dbReference type="Rhea" id="RHEA-COMP:10172"/>
        <dbReference type="Rhea" id="RHEA-COMP:10174"/>
        <dbReference type="ChEBI" id="CHEBI:15378"/>
        <dbReference type="ChEBI" id="CHEBI:16692"/>
        <dbReference type="ChEBI" id="CHEBI:28938"/>
        <dbReference type="ChEBI" id="CHEBI:30616"/>
        <dbReference type="ChEBI" id="CHEBI:33019"/>
        <dbReference type="ChEBI" id="CHEBI:82696"/>
        <dbReference type="ChEBI" id="CHEBI:456215"/>
        <dbReference type="EC" id="6.3.1.14"/>
    </reaction>
</comment>
<dbReference type="EC" id="6.3.1.14" evidence="3 9"/>
<dbReference type="PANTHER" id="PTHR12196:SF2">
    <property type="entry name" value="DIPHTHINE--AMMONIA LIGASE"/>
    <property type="match status" value="1"/>
</dbReference>
<dbReference type="InterPro" id="IPR030662">
    <property type="entry name" value="DPH6/MJ0570"/>
</dbReference>
<dbReference type="Gene3D" id="3.40.50.620">
    <property type="entry name" value="HUPs"/>
    <property type="match status" value="1"/>
</dbReference>
<evidence type="ECO:0000256" key="7">
    <source>
        <dbReference type="ARBA" id="ARBA00022840"/>
    </source>
</evidence>
<dbReference type="NCBIfam" id="TIGR03679">
    <property type="entry name" value="arCOG00187"/>
    <property type="match status" value="1"/>
</dbReference>
<evidence type="ECO:0000256" key="5">
    <source>
        <dbReference type="ARBA" id="ARBA00022598"/>
    </source>
</evidence>
<keyword evidence="6 9" id="KW-0547">Nucleotide-binding</keyword>
<comment type="pathway">
    <text evidence="1 9">Protein modification; peptidyl-diphthamide biosynthesis.</text>
</comment>
<dbReference type="SUPFAM" id="SSF52402">
    <property type="entry name" value="Adenine nucleotide alpha hydrolases-like"/>
    <property type="match status" value="1"/>
</dbReference>
<dbReference type="Proteomes" id="UP000887565">
    <property type="component" value="Unplaced"/>
</dbReference>
<dbReference type="PANTHER" id="PTHR12196">
    <property type="entry name" value="DOMAIN OF UNKNOWN FUNCTION 71 DUF71 -CONTAINING PROTEIN"/>
    <property type="match status" value="1"/>
</dbReference>
<dbReference type="GO" id="GO:0017178">
    <property type="term" value="F:diphthine-ammonia ligase activity"/>
    <property type="evidence" value="ECO:0007669"/>
    <property type="project" value="UniProtKB-UniRule"/>
</dbReference>
<keyword evidence="7 9" id="KW-0067">ATP-binding</keyword>
<proteinExistence type="inferred from homology"/>
<feature type="domain" description="Diphthamide synthase" evidence="10">
    <location>
        <begin position="93"/>
        <end position="241"/>
    </location>
</feature>
<dbReference type="AlphaFoldDB" id="A0A915L678"/>
<name>A0A915L678_ROMCU</name>
<dbReference type="WBParaSite" id="nRc.2.0.1.t46524-RA">
    <property type="protein sequence ID" value="nRc.2.0.1.t46524-RA"/>
    <property type="gene ID" value="nRc.2.0.1.g46524"/>
</dbReference>
<evidence type="ECO:0000256" key="6">
    <source>
        <dbReference type="ARBA" id="ARBA00022741"/>
    </source>
</evidence>
<evidence type="ECO:0000259" key="10">
    <source>
        <dbReference type="Pfam" id="PF01902"/>
    </source>
</evidence>
<reference evidence="12" key="1">
    <citation type="submission" date="2022-11" db="UniProtKB">
        <authorList>
            <consortium name="WormBaseParasite"/>
        </authorList>
    </citation>
    <scope>IDENTIFICATION</scope>
</reference>
<dbReference type="FunFam" id="3.40.50.620:FF:000145">
    <property type="entry name" value="ATP-binding domain containing protein"/>
    <property type="match status" value="1"/>
</dbReference>
<protein>
    <recommendedName>
        <fullName evidence="4 9">Diphthine--ammonia ligase</fullName>
        <ecNumber evidence="3 9">6.3.1.14</ecNumber>
    </recommendedName>
</protein>
<dbReference type="OMA" id="NYALYWA"/>
<evidence type="ECO:0000256" key="1">
    <source>
        <dbReference type="ARBA" id="ARBA00005156"/>
    </source>
</evidence>
<dbReference type="CDD" id="cd01994">
    <property type="entry name" value="AANH_PF0828-like"/>
    <property type="match status" value="1"/>
</dbReference>
<dbReference type="InterPro" id="IPR014729">
    <property type="entry name" value="Rossmann-like_a/b/a_fold"/>
</dbReference>
<sequence length="256" mass="29192">MKVVALISGGKDSCYNLMKCVENRHEIVCLANLHPPAGIHELDSYMYQTVGHDALHVYADAMGLPLHRREIVGKPVMTDMSYNHKEPKIEQENKEYDEVEDLYILLKEVVQLYDVEAVSVGAIFSDYQRVRVENVCSRLNLKMLAYLWHCDQKHLLDEMIESGLEAIIIKVAAMGLDPKTDLGKNLSQIRPKLLELEKRFGINVCGEGGEFETFVLDCPLFEKRIKIDKYDISIHSDDAFAPVGFLKLTKIHLEDK</sequence>
<dbReference type="GO" id="GO:0005524">
    <property type="term" value="F:ATP binding"/>
    <property type="evidence" value="ECO:0007669"/>
    <property type="project" value="UniProtKB-UniRule"/>
</dbReference>
<dbReference type="GO" id="GO:0017183">
    <property type="term" value="P:protein histidyl modification to diphthamide"/>
    <property type="evidence" value="ECO:0007669"/>
    <property type="project" value="TreeGrafter"/>
</dbReference>
<evidence type="ECO:0000256" key="3">
    <source>
        <dbReference type="ARBA" id="ARBA00012089"/>
    </source>
</evidence>
<dbReference type="Pfam" id="PF01902">
    <property type="entry name" value="Diphthami_syn_2"/>
    <property type="match status" value="2"/>
</dbReference>
<feature type="domain" description="Diphthamide synthase" evidence="10">
    <location>
        <begin position="1"/>
        <end position="73"/>
    </location>
</feature>
<dbReference type="InterPro" id="IPR022427">
    <property type="entry name" value="MJ0570_ATP-bd"/>
</dbReference>
<evidence type="ECO:0000256" key="8">
    <source>
        <dbReference type="ARBA" id="ARBA00048108"/>
    </source>
</evidence>
<dbReference type="NCBIfam" id="TIGR00290">
    <property type="entry name" value="MJ0570_dom"/>
    <property type="match status" value="1"/>
</dbReference>
<dbReference type="PIRSF" id="PIRSF039123">
    <property type="entry name" value="Diphthamide_synthase"/>
    <property type="match status" value="1"/>
</dbReference>
<evidence type="ECO:0000313" key="11">
    <source>
        <dbReference type="Proteomes" id="UP000887565"/>
    </source>
</evidence>
<comment type="similarity">
    <text evidence="2 9">Belongs to the Diphthine--ammonia ligase family.</text>
</comment>
<dbReference type="InterPro" id="IPR002761">
    <property type="entry name" value="Diphthami_syn_dom"/>
</dbReference>
<dbReference type="FunFam" id="3.90.1490.10:FF:000001">
    <property type="entry name" value="Diphthine--ammonia ligase"/>
    <property type="match status" value="1"/>
</dbReference>